<dbReference type="SUPFAM" id="SSF52540">
    <property type="entry name" value="P-loop containing nucleoside triphosphate hydrolases"/>
    <property type="match status" value="1"/>
</dbReference>
<proteinExistence type="inferred from homology"/>
<evidence type="ECO:0000259" key="5">
    <source>
        <dbReference type="Pfam" id="PF13166"/>
    </source>
</evidence>
<evidence type="ECO:0000313" key="7">
    <source>
        <dbReference type="Proteomes" id="UP000641206"/>
    </source>
</evidence>
<accession>A0ABQ2NRR8</accession>
<dbReference type="InterPro" id="IPR027417">
    <property type="entry name" value="P-loop_NTPase"/>
</dbReference>
<evidence type="ECO:0000256" key="3">
    <source>
        <dbReference type="ARBA" id="ARBA00013368"/>
    </source>
</evidence>
<dbReference type="RefSeq" id="WP_188733407.1">
    <property type="nucleotide sequence ID" value="NZ_BMLW01000002.1"/>
</dbReference>
<evidence type="ECO:0000256" key="2">
    <source>
        <dbReference type="ARBA" id="ARBA00011322"/>
    </source>
</evidence>
<organism evidence="6 7">
    <name type="scientific">Oceanobacillus neutriphilus</name>
    <dbReference type="NCBI Taxonomy" id="531815"/>
    <lineage>
        <taxon>Bacteria</taxon>
        <taxon>Bacillati</taxon>
        <taxon>Bacillota</taxon>
        <taxon>Bacilli</taxon>
        <taxon>Bacillales</taxon>
        <taxon>Bacillaceae</taxon>
        <taxon>Oceanobacillus</taxon>
    </lineage>
</organism>
<name>A0ABQ2NRR8_9BACI</name>
<dbReference type="Gene3D" id="3.40.50.300">
    <property type="entry name" value="P-loop containing nucleotide triphosphate hydrolases"/>
    <property type="match status" value="1"/>
</dbReference>
<dbReference type="Proteomes" id="UP000641206">
    <property type="component" value="Unassembled WGS sequence"/>
</dbReference>
<keyword evidence="4" id="KW-0175">Coiled coil</keyword>
<keyword evidence="7" id="KW-1185">Reference proteome</keyword>
<gene>
    <name evidence="6" type="ORF">GCM10011346_10500</name>
</gene>
<sequence length="729" mass="84242">MIEKMLIHKIATYSNPVEILPKKLNFIYGSNGSGKTTISNLIGNFDLSDDCLVEMKNSSSIKTLVYNKQFVEDNFSQSTSSVKGIFTLGEDSIQAQEELKKLETENQEKSSMIDKKEETIKKFDEEITSKKGLVMDKCWKLQQDIGNSFSNALVGYRKSKQKFFDNCISVYEKWDKKGAESIDKIKEKYDISFSKESQVYTKFPTIDITEIRTIEESDLLQKVITGSKDTPMGQLIELLKNSDWVKQGLEYIPNSNQQCPFCQQTLSKEIQQEIVGYFDEEYEKDCQSIKEFIFNYNTYFNRIESTLSEILKTTIPFIDTSKLETEYELFNSQLKLNNEELQKKLNSPSNKITINSVKKLIEEMNQIIEAYNNAIISNNNIVKNQKQEQINCKNLLWDYIVNELKVDLEDYLNFTNGKQKAKDSIGQQISTLKKKIQDNKTNIETIEDSLTSVVPTVTEINNILTKFDFKGFHLKENENQKGTYLILRDDGTNASSTLSEGEYNFITFLYFYYLVYGSQEKTGISANKVVVIDDPISSLDSNVLFIVSTLVKNLINDCKNNDNGIKQAFVLTHNVYFHKEITFLGSRKQFSKEEALFGIVRKKDNVSTFHIYDTNPIESTYQLMWRELISDKISTVTSFNTMRRILEYYFKIIGDMDYEKCINEFDGTDKIVCKALVSGINDGSHFISDDFVIAFDEENIENYKRIFRLVFYKLGHIQHYNMMMGVPTP</sequence>
<dbReference type="PANTHER" id="PTHR32114:SF2">
    <property type="entry name" value="ABC TRANSPORTER ABCH.3"/>
    <property type="match status" value="1"/>
</dbReference>
<protein>
    <recommendedName>
        <fullName evidence="3">Nuclease SbcCD subunit C</fullName>
    </recommendedName>
</protein>
<dbReference type="PANTHER" id="PTHR32114">
    <property type="entry name" value="ABC TRANSPORTER ABCH.3"/>
    <property type="match status" value="1"/>
</dbReference>
<feature type="coiled-coil region" evidence="4">
    <location>
        <begin position="92"/>
        <end position="126"/>
    </location>
</feature>
<comment type="caution">
    <text evidence="6">The sequence shown here is derived from an EMBL/GenBank/DDBJ whole genome shotgun (WGS) entry which is preliminary data.</text>
</comment>
<reference evidence="7" key="1">
    <citation type="journal article" date="2019" name="Int. J. Syst. Evol. Microbiol.">
        <title>The Global Catalogue of Microorganisms (GCM) 10K type strain sequencing project: providing services to taxonomists for standard genome sequencing and annotation.</title>
        <authorList>
            <consortium name="The Broad Institute Genomics Platform"/>
            <consortium name="The Broad Institute Genome Sequencing Center for Infectious Disease"/>
            <person name="Wu L."/>
            <person name="Ma J."/>
        </authorList>
    </citation>
    <scope>NUCLEOTIDE SEQUENCE [LARGE SCALE GENOMIC DNA]</scope>
    <source>
        <strain evidence="7">CGMCC 1.7693</strain>
    </source>
</reference>
<comment type="similarity">
    <text evidence="1">Belongs to the SMC family. SbcC subfamily.</text>
</comment>
<comment type="subunit">
    <text evidence="2">Heterodimer of SbcC and SbcD.</text>
</comment>
<dbReference type="Pfam" id="PF13166">
    <property type="entry name" value="AAA_13"/>
    <property type="match status" value="1"/>
</dbReference>
<evidence type="ECO:0000256" key="4">
    <source>
        <dbReference type="SAM" id="Coils"/>
    </source>
</evidence>
<evidence type="ECO:0000313" key="6">
    <source>
        <dbReference type="EMBL" id="GGP08788.1"/>
    </source>
</evidence>
<evidence type="ECO:0000256" key="1">
    <source>
        <dbReference type="ARBA" id="ARBA00006930"/>
    </source>
</evidence>
<dbReference type="EMBL" id="BMLW01000002">
    <property type="protein sequence ID" value="GGP08788.1"/>
    <property type="molecule type" value="Genomic_DNA"/>
</dbReference>
<feature type="domain" description="Protein CR006 P-loop" evidence="5">
    <location>
        <begin position="17"/>
        <end position="711"/>
    </location>
</feature>
<dbReference type="InterPro" id="IPR026866">
    <property type="entry name" value="CR006_AAA"/>
</dbReference>